<comment type="caution">
    <text evidence="13">The sequence shown here is derived from an EMBL/GenBank/DDBJ whole genome shotgun (WGS) entry which is preliminary data.</text>
</comment>
<evidence type="ECO:0000256" key="3">
    <source>
        <dbReference type="ARBA" id="ARBA00022692"/>
    </source>
</evidence>
<dbReference type="Gene3D" id="3.40.1110.10">
    <property type="entry name" value="Calcium-transporting ATPase, cytoplasmic domain N"/>
    <property type="match status" value="1"/>
</dbReference>
<dbReference type="InterPro" id="IPR023299">
    <property type="entry name" value="ATPase_P-typ_cyto_dom_N"/>
</dbReference>
<dbReference type="InterPro" id="IPR012312">
    <property type="entry name" value="Hemerythrin-like"/>
</dbReference>
<feature type="transmembrane region" description="Helical" evidence="10">
    <location>
        <begin position="68"/>
        <end position="94"/>
    </location>
</feature>
<protein>
    <recommendedName>
        <fullName evidence="8">P-type Zn(2+) transporter</fullName>
        <ecNumber evidence="8">7.2.2.12</ecNumber>
    </recommendedName>
</protein>
<keyword evidence="3 10" id="KW-0812">Transmembrane</keyword>
<dbReference type="Pfam" id="PF01814">
    <property type="entry name" value="Hemerythrin"/>
    <property type="match status" value="1"/>
</dbReference>
<evidence type="ECO:0000259" key="12">
    <source>
        <dbReference type="Pfam" id="PF01814"/>
    </source>
</evidence>
<feature type="transmembrane region" description="Helical" evidence="10">
    <location>
        <begin position="562"/>
        <end position="583"/>
    </location>
</feature>
<keyword evidence="4 10" id="KW-0479">Metal-binding</keyword>
<keyword evidence="5" id="KW-1278">Translocase</keyword>
<evidence type="ECO:0000256" key="2">
    <source>
        <dbReference type="ARBA" id="ARBA00006024"/>
    </source>
</evidence>
<dbReference type="Gene3D" id="2.70.150.10">
    <property type="entry name" value="Calcium-transporting ATPase, cytoplasmic transduction domain A"/>
    <property type="match status" value="1"/>
</dbReference>
<keyword evidence="10" id="KW-1003">Cell membrane</keyword>
<evidence type="ECO:0000256" key="1">
    <source>
        <dbReference type="ARBA" id="ARBA00004370"/>
    </source>
</evidence>
<keyword evidence="6 10" id="KW-1133">Transmembrane helix</keyword>
<evidence type="ECO:0000259" key="11">
    <source>
        <dbReference type="Pfam" id="PF00122"/>
    </source>
</evidence>
<feature type="domain" description="P-type ATPase A" evidence="11">
    <location>
        <begin position="118"/>
        <end position="215"/>
    </location>
</feature>
<dbReference type="Gene3D" id="3.40.50.1000">
    <property type="entry name" value="HAD superfamily/HAD-like"/>
    <property type="match status" value="1"/>
</dbReference>
<organism evidence="13 14">
    <name type="scientific">Vogesella oryzagri</name>
    <dbReference type="NCBI Taxonomy" id="3160864"/>
    <lineage>
        <taxon>Bacteria</taxon>
        <taxon>Pseudomonadati</taxon>
        <taxon>Pseudomonadota</taxon>
        <taxon>Betaproteobacteria</taxon>
        <taxon>Neisseriales</taxon>
        <taxon>Chromobacteriaceae</taxon>
        <taxon>Vogesella</taxon>
    </lineage>
</organism>
<evidence type="ECO:0000313" key="14">
    <source>
        <dbReference type="Proteomes" id="UP001433638"/>
    </source>
</evidence>
<dbReference type="Pfam" id="PF00702">
    <property type="entry name" value="Hydrolase"/>
    <property type="match status" value="1"/>
</dbReference>
<dbReference type="NCBIfam" id="TIGR01525">
    <property type="entry name" value="ATPase-IB_hvy"/>
    <property type="match status" value="1"/>
</dbReference>
<comment type="similarity">
    <text evidence="2 10">Belongs to the cation transport ATPase (P-type) (TC 3.A.3) family. Type IB subfamily.</text>
</comment>
<keyword evidence="7 10" id="KW-0472">Membrane</keyword>
<dbReference type="EMBL" id="JBEFLD010000004">
    <property type="protein sequence ID" value="MEQ6290838.1"/>
    <property type="molecule type" value="Genomic_DNA"/>
</dbReference>
<dbReference type="InterPro" id="IPR051014">
    <property type="entry name" value="Cation_Transport_ATPase_IB"/>
</dbReference>
<accession>A0ABV1M3V0</accession>
<dbReference type="InterPro" id="IPR023214">
    <property type="entry name" value="HAD_sf"/>
</dbReference>
<dbReference type="InterPro" id="IPR018303">
    <property type="entry name" value="ATPase_P-typ_P_site"/>
</dbReference>
<feature type="transmembrane region" description="Helical" evidence="10">
    <location>
        <begin position="12"/>
        <end position="32"/>
    </location>
</feature>
<keyword evidence="10" id="KW-0547">Nucleotide-binding</keyword>
<dbReference type="InterPro" id="IPR027256">
    <property type="entry name" value="P-typ_ATPase_IB"/>
</dbReference>
<feature type="transmembrane region" description="Helical" evidence="10">
    <location>
        <begin position="232"/>
        <end position="251"/>
    </location>
</feature>
<dbReference type="SFLD" id="SFLDG00002">
    <property type="entry name" value="C1.7:_P-type_atpase_like"/>
    <property type="match status" value="1"/>
</dbReference>
<dbReference type="NCBIfam" id="TIGR01494">
    <property type="entry name" value="ATPase_P-type"/>
    <property type="match status" value="2"/>
</dbReference>
<feature type="transmembrane region" description="Helical" evidence="10">
    <location>
        <begin position="39"/>
        <end position="56"/>
    </location>
</feature>
<evidence type="ECO:0000256" key="9">
    <source>
        <dbReference type="ARBA" id="ARBA00047308"/>
    </source>
</evidence>
<dbReference type="PANTHER" id="PTHR48085">
    <property type="entry name" value="CADMIUM/ZINC-TRANSPORTING ATPASE HMA2-RELATED"/>
    <property type="match status" value="1"/>
</dbReference>
<dbReference type="SUPFAM" id="SSF56784">
    <property type="entry name" value="HAD-like"/>
    <property type="match status" value="1"/>
</dbReference>
<dbReference type="SFLD" id="SFLDF00027">
    <property type="entry name" value="p-type_atpase"/>
    <property type="match status" value="1"/>
</dbReference>
<dbReference type="InterPro" id="IPR008250">
    <property type="entry name" value="ATPase_P-typ_transduc_dom_A_sf"/>
</dbReference>
<comment type="subcellular location">
    <subcellularLocation>
        <location evidence="10">Cell membrane</location>
    </subcellularLocation>
    <subcellularLocation>
        <location evidence="1">Membrane</location>
    </subcellularLocation>
</comment>
<dbReference type="Proteomes" id="UP001433638">
    <property type="component" value="Unassembled WGS sequence"/>
</dbReference>
<dbReference type="InterPro" id="IPR059000">
    <property type="entry name" value="ATPase_P-type_domA"/>
</dbReference>
<comment type="catalytic activity">
    <reaction evidence="9">
        <text>Zn(2+)(in) + ATP + H2O = Zn(2+)(out) + ADP + phosphate + H(+)</text>
        <dbReference type="Rhea" id="RHEA:20621"/>
        <dbReference type="ChEBI" id="CHEBI:15377"/>
        <dbReference type="ChEBI" id="CHEBI:15378"/>
        <dbReference type="ChEBI" id="CHEBI:29105"/>
        <dbReference type="ChEBI" id="CHEBI:30616"/>
        <dbReference type="ChEBI" id="CHEBI:43474"/>
        <dbReference type="ChEBI" id="CHEBI:456216"/>
        <dbReference type="EC" id="7.2.2.12"/>
    </reaction>
</comment>
<dbReference type="EC" id="7.2.2.12" evidence="8"/>
<dbReference type="Pfam" id="PF00122">
    <property type="entry name" value="E1-E2_ATPase"/>
    <property type="match status" value="1"/>
</dbReference>
<feature type="transmembrane region" description="Helical" evidence="10">
    <location>
        <begin position="257"/>
        <end position="278"/>
    </location>
</feature>
<dbReference type="InterPro" id="IPR044492">
    <property type="entry name" value="P_typ_ATPase_HD_dom"/>
</dbReference>
<dbReference type="Gene3D" id="1.20.120.520">
    <property type="entry name" value="nmb1532 protein domain like"/>
    <property type="match status" value="1"/>
</dbReference>
<proteinExistence type="inferred from homology"/>
<gene>
    <name evidence="13" type="ORF">ABNW52_09440</name>
</gene>
<evidence type="ECO:0000256" key="4">
    <source>
        <dbReference type="ARBA" id="ARBA00022723"/>
    </source>
</evidence>
<keyword evidence="14" id="KW-1185">Reference proteome</keyword>
<evidence type="ECO:0000256" key="8">
    <source>
        <dbReference type="ARBA" id="ARBA00039097"/>
    </source>
</evidence>
<dbReference type="PANTHER" id="PTHR48085:SF5">
    <property type="entry name" value="CADMIUM_ZINC-TRANSPORTING ATPASE HMA4-RELATED"/>
    <property type="match status" value="1"/>
</dbReference>
<dbReference type="InterPro" id="IPR023298">
    <property type="entry name" value="ATPase_P-typ_TM_dom_sf"/>
</dbReference>
<name>A0ABV1M3V0_9NEIS</name>
<dbReference type="InterPro" id="IPR036412">
    <property type="entry name" value="HAD-like_sf"/>
</dbReference>
<dbReference type="InterPro" id="IPR001757">
    <property type="entry name" value="P_typ_ATPase"/>
</dbReference>
<reference evidence="13" key="1">
    <citation type="submission" date="2024-06" db="EMBL/GenBank/DDBJ databases">
        <title>Genome sequence of Vogesella sp. MAHUQ-64.</title>
        <authorList>
            <person name="Huq M.A."/>
        </authorList>
    </citation>
    <scope>NUCLEOTIDE SEQUENCE</scope>
    <source>
        <strain evidence="13">MAHUQ-64</strain>
    </source>
</reference>
<dbReference type="PROSITE" id="PS00154">
    <property type="entry name" value="ATPASE_E1_E2"/>
    <property type="match status" value="1"/>
</dbReference>
<sequence length="763" mass="80834">MSLPITARLNHVLLLIAIATLLAGGACYLLAAPALAQQLWLAGVLPVLIALLYDTVRSLLQRKAGVDILALLSILLALSLGEVLTAAVIGLMLASGRTLEDYAAAQAQQEMTALLQHAPRYAHRFENGQWLKIDIKEIAAGDRLLVRNGEVVPADGNLLTAAILDESTLTGEPLPVKRAAGEALHSGAINAEQAFEMLATANSEHSTFAGIVQLMRQAQQQQSPSSRMADRYALLFVPLTLFIALFAWLISQDLTRVLAVLVVATPCPLILAVPVAIVSGMSSCARRGVLVKSGAALEQLAQADTLFFDKTGTLTGGHARLAIIQTSTGIKADNVLWLAASLEQACNHVLAESVVSAAREHGIALALPLQTKETPGAGISGDIAGHHVAVGSYDFVSSQAIPAPWSPLFLQRLGYEGASGVFVSMDGFMVGALQLMDKLRLDTPRALRRLSLAGMRRIVMLTGDRKDIANTLGSQLGVTEVLAEQTPADKLAAIRQARQQGIVVMVGDGVNDAPALAAADVGVAMGARGAAAAAEAADIVLLVDRLDRLVEALHMARRARRIAAQSVIVGMGLSIVAMLAAALGHLPPIAGALLQEVIDVAVILNALRARQSGPSAANQMSPQDAAELSAEHRELESLLGQVAQLADRLPDLPGPQAVAELTSLHLALNEQLLPHEQQEDHELYPQLARKLGGDDPMAAMSGTHREIFRITRLLDCLIGDLPVDGPSPQAVQELQRLLYGLDAILHLHFSQEEELYHSLSNPP</sequence>
<evidence type="ECO:0000256" key="10">
    <source>
        <dbReference type="RuleBase" id="RU362081"/>
    </source>
</evidence>
<dbReference type="SUPFAM" id="SSF81665">
    <property type="entry name" value="Calcium ATPase, transmembrane domain M"/>
    <property type="match status" value="1"/>
</dbReference>
<evidence type="ECO:0000256" key="7">
    <source>
        <dbReference type="ARBA" id="ARBA00023136"/>
    </source>
</evidence>
<dbReference type="RefSeq" id="WP_349586809.1">
    <property type="nucleotide sequence ID" value="NZ_JBEFLD010000004.1"/>
</dbReference>
<keyword evidence="10" id="KW-0067">ATP-binding</keyword>
<feature type="domain" description="Hemerythrin-like" evidence="12">
    <location>
        <begin position="627"/>
        <end position="757"/>
    </location>
</feature>
<dbReference type="PRINTS" id="PR00119">
    <property type="entry name" value="CATATPASE"/>
</dbReference>
<evidence type="ECO:0000256" key="5">
    <source>
        <dbReference type="ARBA" id="ARBA00022967"/>
    </source>
</evidence>
<dbReference type="SFLD" id="SFLDS00003">
    <property type="entry name" value="Haloacid_Dehalogenase"/>
    <property type="match status" value="1"/>
</dbReference>
<dbReference type="CDD" id="cd12108">
    <property type="entry name" value="Hr-like"/>
    <property type="match status" value="1"/>
</dbReference>
<evidence type="ECO:0000313" key="13">
    <source>
        <dbReference type="EMBL" id="MEQ6290838.1"/>
    </source>
</evidence>
<evidence type="ECO:0000256" key="6">
    <source>
        <dbReference type="ARBA" id="ARBA00022989"/>
    </source>
</evidence>
<dbReference type="SUPFAM" id="SSF81653">
    <property type="entry name" value="Calcium ATPase, transduction domain A"/>
    <property type="match status" value="1"/>
</dbReference>